<keyword evidence="4" id="KW-1185">Reference proteome</keyword>
<evidence type="ECO:0000313" key="3">
    <source>
        <dbReference type="EMBL" id="KAH3842654.1"/>
    </source>
</evidence>
<sequence length="113" mass="13679">MRTYTIVHATVIFMAVVYECESLDCCMNYTDFHGNYHSSQLCKHYCCWSLSLTDMKICCNEIWRLNINRDENYFNKCINVWLVERGWIINIGISIIVFMLARAYIRYCFRFRR</sequence>
<dbReference type="EMBL" id="JAIWYP010000004">
    <property type="protein sequence ID" value="KAH3842654.1"/>
    <property type="molecule type" value="Genomic_DNA"/>
</dbReference>
<dbReference type="Proteomes" id="UP000828390">
    <property type="component" value="Unassembled WGS sequence"/>
</dbReference>
<feature type="chain" id="PRO_5038713559" evidence="2">
    <location>
        <begin position="23"/>
        <end position="113"/>
    </location>
</feature>
<evidence type="ECO:0000313" key="4">
    <source>
        <dbReference type="Proteomes" id="UP000828390"/>
    </source>
</evidence>
<evidence type="ECO:0000256" key="2">
    <source>
        <dbReference type="SAM" id="SignalP"/>
    </source>
</evidence>
<keyword evidence="1" id="KW-0472">Membrane</keyword>
<reference evidence="3" key="2">
    <citation type="submission" date="2020-11" db="EMBL/GenBank/DDBJ databases">
        <authorList>
            <person name="McCartney M.A."/>
            <person name="Auch B."/>
            <person name="Kono T."/>
            <person name="Mallez S."/>
            <person name="Becker A."/>
            <person name="Gohl D.M."/>
            <person name="Silverstein K.A.T."/>
            <person name="Koren S."/>
            <person name="Bechman K.B."/>
            <person name="Herman A."/>
            <person name="Abrahante J.E."/>
            <person name="Garbe J."/>
        </authorList>
    </citation>
    <scope>NUCLEOTIDE SEQUENCE</scope>
    <source>
        <strain evidence="3">Duluth1</strain>
        <tissue evidence="3">Whole animal</tissue>
    </source>
</reference>
<organism evidence="3 4">
    <name type="scientific">Dreissena polymorpha</name>
    <name type="common">Zebra mussel</name>
    <name type="synonym">Mytilus polymorpha</name>
    <dbReference type="NCBI Taxonomy" id="45954"/>
    <lineage>
        <taxon>Eukaryota</taxon>
        <taxon>Metazoa</taxon>
        <taxon>Spiralia</taxon>
        <taxon>Lophotrochozoa</taxon>
        <taxon>Mollusca</taxon>
        <taxon>Bivalvia</taxon>
        <taxon>Autobranchia</taxon>
        <taxon>Heteroconchia</taxon>
        <taxon>Euheterodonta</taxon>
        <taxon>Imparidentia</taxon>
        <taxon>Neoheterodontei</taxon>
        <taxon>Myida</taxon>
        <taxon>Dreissenoidea</taxon>
        <taxon>Dreissenidae</taxon>
        <taxon>Dreissena</taxon>
    </lineage>
</organism>
<accession>A0A9D4QTA0</accession>
<reference evidence="3" key="1">
    <citation type="journal article" date="2019" name="bioRxiv">
        <title>The Genome of the Zebra Mussel, Dreissena polymorpha: A Resource for Invasive Species Research.</title>
        <authorList>
            <person name="McCartney M.A."/>
            <person name="Auch B."/>
            <person name="Kono T."/>
            <person name="Mallez S."/>
            <person name="Zhang Y."/>
            <person name="Obille A."/>
            <person name="Becker A."/>
            <person name="Abrahante J.E."/>
            <person name="Garbe J."/>
            <person name="Badalamenti J.P."/>
            <person name="Herman A."/>
            <person name="Mangelson H."/>
            <person name="Liachko I."/>
            <person name="Sullivan S."/>
            <person name="Sone E.D."/>
            <person name="Koren S."/>
            <person name="Silverstein K.A.T."/>
            <person name="Beckman K.B."/>
            <person name="Gohl D.M."/>
        </authorList>
    </citation>
    <scope>NUCLEOTIDE SEQUENCE</scope>
    <source>
        <strain evidence="3">Duluth1</strain>
        <tissue evidence="3">Whole animal</tissue>
    </source>
</reference>
<comment type="caution">
    <text evidence="3">The sequence shown here is derived from an EMBL/GenBank/DDBJ whole genome shotgun (WGS) entry which is preliminary data.</text>
</comment>
<dbReference type="AlphaFoldDB" id="A0A9D4QTA0"/>
<evidence type="ECO:0000256" key="1">
    <source>
        <dbReference type="SAM" id="Phobius"/>
    </source>
</evidence>
<proteinExistence type="predicted"/>
<gene>
    <name evidence="3" type="ORF">DPMN_116156</name>
</gene>
<name>A0A9D4QTA0_DREPO</name>
<feature type="signal peptide" evidence="2">
    <location>
        <begin position="1"/>
        <end position="22"/>
    </location>
</feature>
<keyword evidence="1" id="KW-1133">Transmembrane helix</keyword>
<keyword evidence="1" id="KW-0812">Transmembrane</keyword>
<keyword evidence="2" id="KW-0732">Signal</keyword>
<feature type="transmembrane region" description="Helical" evidence="1">
    <location>
        <begin position="87"/>
        <end position="105"/>
    </location>
</feature>
<protein>
    <submittedName>
        <fullName evidence="3">Uncharacterized protein</fullName>
    </submittedName>
</protein>